<feature type="binding site" evidence="9">
    <location>
        <begin position="249"/>
        <end position="252"/>
    </location>
    <ligand>
        <name>GTP</name>
        <dbReference type="ChEBI" id="CHEBI:37565"/>
    </ligand>
</feature>
<dbReference type="PANTHER" id="PTHR11564:SF5">
    <property type="entry name" value="SIGNAL RECOGNITION PARTICLE SUBUNIT SRP54"/>
    <property type="match status" value="1"/>
</dbReference>
<evidence type="ECO:0000256" key="8">
    <source>
        <dbReference type="ARBA" id="ARBA00048027"/>
    </source>
</evidence>
<keyword evidence="5 9" id="KW-0342">GTP-binding</keyword>
<protein>
    <recommendedName>
        <fullName evidence="9">Signal recognition particle protein</fullName>
        <ecNumber evidence="9">3.6.5.4</ecNumber>
    </recommendedName>
    <alternativeName>
        <fullName evidence="9">Fifty-four homolog</fullName>
    </alternativeName>
</protein>
<dbReference type="Pfam" id="PF02881">
    <property type="entry name" value="SRP54_N"/>
    <property type="match status" value="1"/>
</dbReference>
<keyword evidence="6 9" id="KW-0733">Signal recognition particle</keyword>
<dbReference type="Gene3D" id="3.40.50.300">
    <property type="entry name" value="P-loop containing nucleotide triphosphate hydrolases"/>
    <property type="match status" value="1"/>
</dbReference>
<dbReference type="InterPro" id="IPR013822">
    <property type="entry name" value="Signal_recog_particl_SRP54_hlx"/>
</dbReference>
<comment type="subunit">
    <text evidence="9">Part of the signal recognition particle protein translocation system, which is composed of SRP and FtsY.</text>
</comment>
<dbReference type="GO" id="GO:0005525">
    <property type="term" value="F:GTP binding"/>
    <property type="evidence" value="ECO:0007669"/>
    <property type="project" value="UniProtKB-UniRule"/>
</dbReference>
<dbReference type="FunFam" id="3.40.50.300:FF:000022">
    <property type="entry name" value="Signal recognition particle 54 kDa subunit"/>
    <property type="match status" value="1"/>
</dbReference>
<gene>
    <name evidence="9 11" type="primary">ffh</name>
    <name evidence="11" type="ORF">A9Y57_01065</name>
</gene>
<evidence type="ECO:0000313" key="11">
    <source>
        <dbReference type="EMBL" id="PCH12350.1"/>
    </source>
</evidence>
<dbReference type="RefSeq" id="WP_096633541.1">
    <property type="nucleotide sequence ID" value="NZ_NSGR01000008.1"/>
</dbReference>
<dbReference type="AlphaFoldDB" id="A0A854W7L5"/>
<comment type="similarity">
    <text evidence="1 9">Belongs to the GTP-binding SRP family. SRP54 subfamily.</text>
</comment>
<evidence type="ECO:0000256" key="7">
    <source>
        <dbReference type="ARBA" id="ARBA00023274"/>
    </source>
</evidence>
<name>A0A854W7L5_9STRE</name>
<reference evidence="11 12" key="1">
    <citation type="submission" date="2016-06" db="EMBL/GenBank/DDBJ databases">
        <authorList>
            <person name="Haines A.N."/>
            <person name="Council K.R."/>
        </authorList>
    </citation>
    <scope>NUCLEOTIDE SEQUENCE [LARGE SCALE GENOMIC DNA]</scope>
    <source>
        <strain evidence="11 12">SP158-29</strain>
    </source>
</reference>
<proteinExistence type="inferred from homology"/>
<comment type="function">
    <text evidence="9">Involved in targeting and insertion of nascent membrane proteins into the cytoplasmic membrane. Binds to the hydrophobic signal sequence of the ribosome-nascent chain (RNC) as it emerges from the ribosomes. The SRP-RNC complex is then targeted to the cytoplasmic membrane where it interacts with the SRP receptor FtsY.</text>
</comment>
<dbReference type="Pfam" id="PF00448">
    <property type="entry name" value="SRP54"/>
    <property type="match status" value="1"/>
</dbReference>
<dbReference type="InterPro" id="IPR000897">
    <property type="entry name" value="SRP54_GTPase_dom"/>
</dbReference>
<comment type="subcellular location">
    <subcellularLocation>
        <location evidence="9">Cytoplasm</location>
    </subcellularLocation>
    <text evidence="9">The SRP-RNC complex is targeted to the cytoplasmic membrane.</text>
</comment>
<keyword evidence="2 9" id="KW-0547">Nucleotide-binding</keyword>
<evidence type="ECO:0000256" key="2">
    <source>
        <dbReference type="ARBA" id="ARBA00022741"/>
    </source>
</evidence>
<dbReference type="InterPro" id="IPR027417">
    <property type="entry name" value="P-loop_NTPase"/>
</dbReference>
<dbReference type="NCBIfam" id="TIGR00959">
    <property type="entry name" value="ffh"/>
    <property type="match status" value="1"/>
</dbReference>
<dbReference type="GO" id="GO:0003924">
    <property type="term" value="F:GTPase activity"/>
    <property type="evidence" value="ECO:0007669"/>
    <property type="project" value="UniProtKB-UniRule"/>
</dbReference>
<dbReference type="GO" id="GO:0048500">
    <property type="term" value="C:signal recognition particle"/>
    <property type="evidence" value="ECO:0007669"/>
    <property type="project" value="UniProtKB-UniRule"/>
</dbReference>
<dbReference type="Gene3D" id="1.20.120.140">
    <property type="entry name" value="Signal recognition particle SRP54, nucleotide-binding domain"/>
    <property type="match status" value="1"/>
</dbReference>
<keyword evidence="3 9" id="KW-0378">Hydrolase</keyword>
<evidence type="ECO:0000256" key="9">
    <source>
        <dbReference type="HAMAP-Rule" id="MF_00306"/>
    </source>
</evidence>
<dbReference type="InterPro" id="IPR042101">
    <property type="entry name" value="SRP54_N_sf"/>
</dbReference>
<dbReference type="InterPro" id="IPR036891">
    <property type="entry name" value="Signal_recog_part_SRP54_M_sf"/>
</dbReference>
<dbReference type="InterPro" id="IPR004125">
    <property type="entry name" value="Signal_recog_particle_SRP54_M"/>
</dbReference>
<dbReference type="InterPro" id="IPR003593">
    <property type="entry name" value="AAA+_ATPase"/>
</dbReference>
<evidence type="ECO:0000256" key="4">
    <source>
        <dbReference type="ARBA" id="ARBA00022884"/>
    </source>
</evidence>
<dbReference type="PROSITE" id="PS00300">
    <property type="entry name" value="SRP54"/>
    <property type="match status" value="1"/>
</dbReference>
<evidence type="ECO:0000256" key="1">
    <source>
        <dbReference type="ARBA" id="ARBA00005450"/>
    </source>
</evidence>
<keyword evidence="9" id="KW-0963">Cytoplasm</keyword>
<dbReference type="GO" id="GO:0006614">
    <property type="term" value="P:SRP-dependent cotranslational protein targeting to membrane"/>
    <property type="evidence" value="ECO:0007669"/>
    <property type="project" value="InterPro"/>
</dbReference>
<dbReference type="SMART" id="SM00382">
    <property type="entry name" value="AAA"/>
    <property type="match status" value="1"/>
</dbReference>
<dbReference type="InterPro" id="IPR022941">
    <property type="entry name" value="SRP54"/>
</dbReference>
<dbReference type="SMART" id="SM00963">
    <property type="entry name" value="SRP54_N"/>
    <property type="match status" value="1"/>
</dbReference>
<dbReference type="InterPro" id="IPR004780">
    <property type="entry name" value="SRP"/>
</dbReference>
<evidence type="ECO:0000256" key="6">
    <source>
        <dbReference type="ARBA" id="ARBA00023135"/>
    </source>
</evidence>
<dbReference type="PANTHER" id="PTHR11564">
    <property type="entry name" value="SIGNAL RECOGNITION PARTICLE 54K PROTEIN SRP54"/>
    <property type="match status" value="1"/>
</dbReference>
<dbReference type="Gene3D" id="1.10.260.30">
    <property type="entry name" value="Signal recognition particle, SRP54 subunit, M-domain"/>
    <property type="match status" value="1"/>
</dbReference>
<feature type="binding site" evidence="9">
    <location>
        <begin position="108"/>
        <end position="115"/>
    </location>
    <ligand>
        <name>GTP</name>
        <dbReference type="ChEBI" id="CHEBI:37565"/>
    </ligand>
</feature>
<comment type="catalytic activity">
    <reaction evidence="8 9">
        <text>GTP + H2O = GDP + phosphate + H(+)</text>
        <dbReference type="Rhea" id="RHEA:19669"/>
        <dbReference type="ChEBI" id="CHEBI:15377"/>
        <dbReference type="ChEBI" id="CHEBI:15378"/>
        <dbReference type="ChEBI" id="CHEBI:37565"/>
        <dbReference type="ChEBI" id="CHEBI:43474"/>
        <dbReference type="ChEBI" id="CHEBI:58189"/>
        <dbReference type="EC" id="3.6.5.4"/>
    </reaction>
</comment>
<keyword evidence="7 9" id="KW-0687">Ribonucleoprotein</keyword>
<comment type="domain">
    <text evidence="9">Composed of three domains: the N-terminal N domain, which is responsible for interactions with the ribosome, the central G domain, which binds GTP, and the C-terminal M domain, which binds the RNA and the signal sequence of the RNC.</text>
</comment>
<dbReference type="CDD" id="cd18539">
    <property type="entry name" value="SRP_G"/>
    <property type="match status" value="1"/>
</dbReference>
<feature type="domain" description="SRP54-type proteins GTP-binding" evidence="10">
    <location>
        <begin position="270"/>
        <end position="283"/>
    </location>
</feature>
<comment type="caution">
    <text evidence="11">The sequence shown here is derived from an EMBL/GenBank/DDBJ whole genome shotgun (WGS) entry which is preliminary data.</text>
</comment>
<sequence length="524" mass="57911">MAFESLTERLQGVFKNIRGKKKLSDKDVQEVTKEIRLALLEADVALPVVKTFIKRIRERAVGHEIIDTLDPTQQILKIVNEELTAILGSETSEIVKSPKIPTIIMMVGLQGAGKTTFAGKLANKLIKEENARPLMIAADIYRPAAIDQLKTLGQQINVPVFDMGTDHSAVEIVTKGLEQARENRNDYVLIDTAGRLQIDEKLMGELRDVKALAQPNEILLVIDSMIGQEAANVADEFNKQLEITGVVLTKIDGDTRGGAALSVREITGRPIKFTGTGEKITDIETFHPDRMSSRILGMGDLLTLIEKASQDYDQQKSLELAEKMRENTFDFNDFIAQLDQVQNMGPMEDLLKMIPGMAGNPALANIKVDEKQIARKRAIVSSMTPTERENPELLNPSRRRRIASGSGNTFVEVNKFIKDFNQAKTMMQGMMSGDMNKAMKQMGINPNNMPKNMPNMGGSGMPDMSALEGMMGQGGMPDMSAFGGDMDMSQMFGSGLKGKVGEFAMKQSMKRQVNKLKKAKKKRK</sequence>
<dbReference type="GO" id="GO:0008312">
    <property type="term" value="F:7S RNA binding"/>
    <property type="evidence" value="ECO:0007669"/>
    <property type="project" value="InterPro"/>
</dbReference>
<dbReference type="HAMAP" id="MF_00306">
    <property type="entry name" value="SRP54"/>
    <property type="match status" value="1"/>
</dbReference>
<dbReference type="EMBL" id="NSGR01000008">
    <property type="protein sequence ID" value="PCH12350.1"/>
    <property type="molecule type" value="Genomic_DNA"/>
</dbReference>
<keyword evidence="4 9" id="KW-0694">RNA-binding</keyword>
<dbReference type="EC" id="3.6.5.4" evidence="9"/>
<evidence type="ECO:0000256" key="3">
    <source>
        <dbReference type="ARBA" id="ARBA00022801"/>
    </source>
</evidence>
<evidence type="ECO:0000256" key="5">
    <source>
        <dbReference type="ARBA" id="ARBA00023134"/>
    </source>
</evidence>
<dbReference type="SMART" id="SM00962">
    <property type="entry name" value="SRP54"/>
    <property type="match status" value="1"/>
</dbReference>
<accession>A0A854W7L5</accession>
<dbReference type="Pfam" id="PF02978">
    <property type="entry name" value="SRP_SPB"/>
    <property type="match status" value="1"/>
</dbReference>
<dbReference type="Proteomes" id="UP000217465">
    <property type="component" value="Unassembled WGS sequence"/>
</dbReference>
<feature type="binding site" evidence="9">
    <location>
        <begin position="191"/>
        <end position="195"/>
    </location>
    <ligand>
        <name>GTP</name>
        <dbReference type="ChEBI" id="CHEBI:37565"/>
    </ligand>
</feature>
<organism evidence="11 12">
    <name type="scientific">Streptococcus parauberis</name>
    <dbReference type="NCBI Taxonomy" id="1348"/>
    <lineage>
        <taxon>Bacteria</taxon>
        <taxon>Bacillati</taxon>
        <taxon>Bacillota</taxon>
        <taxon>Bacilli</taxon>
        <taxon>Lactobacillales</taxon>
        <taxon>Streptococcaceae</taxon>
        <taxon>Streptococcus</taxon>
    </lineage>
</organism>
<evidence type="ECO:0000259" key="10">
    <source>
        <dbReference type="PROSITE" id="PS00300"/>
    </source>
</evidence>
<dbReference type="SUPFAM" id="SSF47446">
    <property type="entry name" value="Signal peptide-binding domain"/>
    <property type="match status" value="1"/>
</dbReference>
<evidence type="ECO:0000313" key="12">
    <source>
        <dbReference type="Proteomes" id="UP000217465"/>
    </source>
</evidence>
<dbReference type="SUPFAM" id="SSF52540">
    <property type="entry name" value="P-loop containing nucleoside triphosphate hydrolases"/>
    <property type="match status" value="1"/>
</dbReference>